<protein>
    <submittedName>
        <fullName evidence="2">Uncharacterized protein</fullName>
    </submittedName>
</protein>
<dbReference type="Proteomes" id="UP000092321">
    <property type="component" value="Unassembled WGS sequence"/>
</dbReference>
<proteinExistence type="predicted"/>
<organism evidence="2 3">
    <name type="scientific">Hanseniaspora valbyensis NRRL Y-1626</name>
    <dbReference type="NCBI Taxonomy" id="766949"/>
    <lineage>
        <taxon>Eukaryota</taxon>
        <taxon>Fungi</taxon>
        <taxon>Dikarya</taxon>
        <taxon>Ascomycota</taxon>
        <taxon>Saccharomycotina</taxon>
        <taxon>Saccharomycetes</taxon>
        <taxon>Saccharomycodales</taxon>
        <taxon>Saccharomycodaceae</taxon>
        <taxon>Hanseniaspora</taxon>
    </lineage>
</organism>
<accession>A0A1B7TJG4</accession>
<evidence type="ECO:0000313" key="2">
    <source>
        <dbReference type="EMBL" id="OBA28874.1"/>
    </source>
</evidence>
<name>A0A1B7TJG4_9ASCO</name>
<sequence>MLEKVDHCNQELEKLKIVIADTENKQIKSSFSILYEKIKEINKSFNLLKNEQLKEEDIESISQRVVESAINEQKKDLEDTVHDLQKIPDMIKKLEKDFKDSSGENETRMDTKLKTLKEVLTTKQNTDLKKLKEKVENFLNGKLNSITESIENLQLKFDQETKNNNSKIEELNLLNEQLETDLKLEKEWNGQIEDTMKKLFSEFKKLQRVVEENTNEIKNIAIKEEEHSVAIEAIEISNINNNNKTEAVKEEEKEEEEKEEEEKEEEVNIQNDLSVINKDETIRKEVEVNCDSAEVDKKEDLYLKINVEPSEAICSGKTLIEEEEEVKEEKSLLVETKLITITDIEMTNRNMKEQEINNLVIECAKKIENNIKDTHESENKEMISEKKIPRDEITLLNVQVSDPSNNMSDSVFCKEKEKMMQKIVDNIEVVELEDYQGETAVPSECDDIISNTKNIDDDVVVVDEELGDKEIRGMKSIEIENGKKGEKKSIILRKTKTITILLCLSVIGHQIYTTTKRNQ</sequence>
<reference evidence="3" key="1">
    <citation type="journal article" date="2016" name="Proc. Natl. Acad. Sci. U.S.A.">
        <title>Comparative genomics of biotechnologically important yeasts.</title>
        <authorList>
            <person name="Riley R."/>
            <person name="Haridas S."/>
            <person name="Wolfe K.H."/>
            <person name="Lopes M.R."/>
            <person name="Hittinger C.T."/>
            <person name="Goeker M."/>
            <person name="Salamov A.A."/>
            <person name="Wisecaver J.H."/>
            <person name="Long T.M."/>
            <person name="Calvey C.H."/>
            <person name="Aerts A.L."/>
            <person name="Barry K.W."/>
            <person name="Choi C."/>
            <person name="Clum A."/>
            <person name="Coughlan A.Y."/>
            <person name="Deshpande S."/>
            <person name="Douglass A.P."/>
            <person name="Hanson S.J."/>
            <person name="Klenk H.-P."/>
            <person name="LaButti K.M."/>
            <person name="Lapidus A."/>
            <person name="Lindquist E.A."/>
            <person name="Lipzen A.M."/>
            <person name="Meier-Kolthoff J.P."/>
            <person name="Ohm R.A."/>
            <person name="Otillar R.P."/>
            <person name="Pangilinan J.L."/>
            <person name="Peng Y."/>
            <person name="Rokas A."/>
            <person name="Rosa C.A."/>
            <person name="Scheuner C."/>
            <person name="Sibirny A.A."/>
            <person name="Slot J.C."/>
            <person name="Stielow J.B."/>
            <person name="Sun H."/>
            <person name="Kurtzman C.P."/>
            <person name="Blackwell M."/>
            <person name="Grigoriev I.V."/>
            <person name="Jeffries T.W."/>
        </authorList>
    </citation>
    <scope>NUCLEOTIDE SEQUENCE [LARGE SCALE GENOMIC DNA]</scope>
    <source>
        <strain evidence="3">NRRL Y-1626</strain>
    </source>
</reference>
<evidence type="ECO:0000313" key="3">
    <source>
        <dbReference type="Proteomes" id="UP000092321"/>
    </source>
</evidence>
<comment type="caution">
    <text evidence="2">The sequence shown here is derived from an EMBL/GenBank/DDBJ whole genome shotgun (WGS) entry which is preliminary data.</text>
</comment>
<feature type="compositionally biased region" description="Acidic residues" evidence="1">
    <location>
        <begin position="252"/>
        <end position="266"/>
    </location>
</feature>
<dbReference type="AlphaFoldDB" id="A0A1B7TJG4"/>
<gene>
    <name evidence="2" type="ORF">HANVADRAFT_47060</name>
</gene>
<dbReference type="EMBL" id="LXPE01000002">
    <property type="protein sequence ID" value="OBA28874.1"/>
    <property type="molecule type" value="Genomic_DNA"/>
</dbReference>
<evidence type="ECO:0000256" key="1">
    <source>
        <dbReference type="SAM" id="MobiDB-lite"/>
    </source>
</evidence>
<keyword evidence="3" id="KW-1185">Reference proteome</keyword>
<feature type="region of interest" description="Disordered" evidence="1">
    <location>
        <begin position="245"/>
        <end position="266"/>
    </location>
</feature>